<proteinExistence type="predicted"/>
<evidence type="ECO:0000313" key="7">
    <source>
        <dbReference type="Proteomes" id="UP000033876"/>
    </source>
</evidence>
<dbReference type="InterPro" id="IPR050330">
    <property type="entry name" value="Bact_OuterMem_StrucFunc"/>
</dbReference>
<dbReference type="InterPro" id="IPR036737">
    <property type="entry name" value="OmpA-like_sf"/>
</dbReference>
<dbReference type="GO" id="GO:0009279">
    <property type="term" value="C:cell outer membrane"/>
    <property type="evidence" value="ECO:0007669"/>
    <property type="project" value="UniProtKB-SubCell"/>
</dbReference>
<dbReference type="SUPFAM" id="SSF103088">
    <property type="entry name" value="OmpA-like"/>
    <property type="match status" value="1"/>
</dbReference>
<dbReference type="Gene3D" id="3.30.1330.60">
    <property type="entry name" value="OmpA-like domain"/>
    <property type="match status" value="1"/>
</dbReference>
<comment type="caution">
    <text evidence="6">The sequence shown here is derived from an EMBL/GenBank/DDBJ whole genome shotgun (WGS) entry which is preliminary data.</text>
</comment>
<feature type="domain" description="OmpA-like" evidence="5">
    <location>
        <begin position="214"/>
        <end position="336"/>
    </location>
</feature>
<dbReference type="PRINTS" id="PR01021">
    <property type="entry name" value="OMPADOMAIN"/>
</dbReference>
<dbReference type="InterPro" id="IPR006665">
    <property type="entry name" value="OmpA-like"/>
</dbReference>
<sequence length="336" mass="37712">MKKFIVIIIGFLDCFFASGKDLFEMKVANQAVADAIDSVCLIYKDKKTNKPIYGGHGRTIIRRKLQVGETVFVNSLGSPECLSDSTKIYSPRFSSDLNWSEQKISDWQKYAKKNKSRLNFFASNAVGPRNCDLTGFILSGDTLAPIKAAISFFDSAGIFLSRNFSDSLSGFYSIKLPPGQYRYEVKAEGFLLSFGSFDLIPARMSELEIRLPRVTIDNRIILRNIFFEFAKAALKKESFAGLDALADFLKEYPSMQIEISGHTDNKGTEAYNDRLSRDRAEAVVNYLVQKGIGKKQLNCRGAGFSEPIAPNFFLDGSDNPAGRQENRRTEFKILRL</sequence>
<dbReference type="Pfam" id="PF00691">
    <property type="entry name" value="OmpA"/>
    <property type="match status" value="1"/>
</dbReference>
<organism evidence="6 7">
    <name type="scientific">Candidatus Nomurabacteria bacterium GW2011_GWB1_37_5</name>
    <dbReference type="NCBI Taxonomy" id="1618742"/>
    <lineage>
        <taxon>Bacteria</taxon>
        <taxon>Candidatus Nomuraibacteriota</taxon>
    </lineage>
</organism>
<evidence type="ECO:0000256" key="4">
    <source>
        <dbReference type="PROSITE-ProRule" id="PRU00473"/>
    </source>
</evidence>
<evidence type="ECO:0000256" key="3">
    <source>
        <dbReference type="ARBA" id="ARBA00023237"/>
    </source>
</evidence>
<dbReference type="Proteomes" id="UP000033876">
    <property type="component" value="Unassembled WGS sequence"/>
</dbReference>
<dbReference type="PANTHER" id="PTHR30329:SF21">
    <property type="entry name" value="LIPOPROTEIN YIAD-RELATED"/>
    <property type="match status" value="1"/>
</dbReference>
<dbReference type="AlphaFoldDB" id="A0A0G0GX97"/>
<evidence type="ECO:0000313" key="6">
    <source>
        <dbReference type="EMBL" id="KKQ35593.1"/>
    </source>
</evidence>
<dbReference type="PROSITE" id="PS51123">
    <property type="entry name" value="OMPA_2"/>
    <property type="match status" value="1"/>
</dbReference>
<dbReference type="CDD" id="cd07185">
    <property type="entry name" value="OmpA_C-like"/>
    <property type="match status" value="1"/>
</dbReference>
<accession>A0A0G0GX97</accession>
<evidence type="ECO:0000256" key="2">
    <source>
        <dbReference type="ARBA" id="ARBA00023136"/>
    </source>
</evidence>
<evidence type="ECO:0000256" key="1">
    <source>
        <dbReference type="ARBA" id="ARBA00004442"/>
    </source>
</evidence>
<dbReference type="InterPro" id="IPR006664">
    <property type="entry name" value="OMP_bac"/>
</dbReference>
<keyword evidence="3" id="KW-0998">Cell outer membrane</keyword>
<keyword evidence="2 4" id="KW-0472">Membrane</keyword>
<dbReference type="EMBL" id="LBTF01000011">
    <property type="protein sequence ID" value="KKQ35593.1"/>
    <property type="molecule type" value="Genomic_DNA"/>
</dbReference>
<name>A0A0G0GX97_9BACT</name>
<comment type="subcellular location">
    <subcellularLocation>
        <location evidence="1">Cell outer membrane</location>
    </subcellularLocation>
</comment>
<gene>
    <name evidence="6" type="ORF">US50_C0011G0006</name>
</gene>
<reference evidence="6 7" key="1">
    <citation type="journal article" date="2015" name="Nature">
        <title>rRNA introns, odd ribosomes, and small enigmatic genomes across a large radiation of phyla.</title>
        <authorList>
            <person name="Brown C.T."/>
            <person name="Hug L.A."/>
            <person name="Thomas B.C."/>
            <person name="Sharon I."/>
            <person name="Castelle C.J."/>
            <person name="Singh A."/>
            <person name="Wilkins M.J."/>
            <person name="Williams K.H."/>
            <person name="Banfield J.F."/>
        </authorList>
    </citation>
    <scope>NUCLEOTIDE SEQUENCE [LARGE SCALE GENOMIC DNA]</scope>
</reference>
<dbReference type="PANTHER" id="PTHR30329">
    <property type="entry name" value="STATOR ELEMENT OF FLAGELLAR MOTOR COMPLEX"/>
    <property type="match status" value="1"/>
</dbReference>
<evidence type="ECO:0000259" key="5">
    <source>
        <dbReference type="PROSITE" id="PS51123"/>
    </source>
</evidence>
<protein>
    <submittedName>
        <fullName evidence="6">Outer membrane protein 3a</fullName>
    </submittedName>
</protein>